<proteinExistence type="predicted"/>
<dbReference type="STRING" id="1802438.A2571_01255"/>
<accession>A0A1G2QEH1</accession>
<gene>
    <name evidence="1" type="ORF">A2571_01255</name>
</gene>
<evidence type="ECO:0008006" key="3">
    <source>
        <dbReference type="Google" id="ProtNLM"/>
    </source>
</evidence>
<name>A0A1G2QEH1_9BACT</name>
<organism evidence="1 2">
    <name type="scientific">Candidatus Vogelbacteria bacterium RIFOXYD1_FULL_44_32</name>
    <dbReference type="NCBI Taxonomy" id="1802438"/>
    <lineage>
        <taxon>Bacteria</taxon>
        <taxon>Candidatus Vogeliibacteriota</taxon>
    </lineage>
</organism>
<comment type="caution">
    <text evidence="1">The sequence shown here is derived from an EMBL/GenBank/DDBJ whole genome shotgun (WGS) entry which is preliminary data.</text>
</comment>
<dbReference type="AlphaFoldDB" id="A0A1G2QEH1"/>
<protein>
    <recommendedName>
        <fullName evidence="3">Transcriptional regulator</fullName>
    </recommendedName>
</protein>
<reference evidence="1 2" key="1">
    <citation type="journal article" date="2016" name="Nat. Commun.">
        <title>Thousands of microbial genomes shed light on interconnected biogeochemical processes in an aquifer system.</title>
        <authorList>
            <person name="Anantharaman K."/>
            <person name="Brown C.T."/>
            <person name="Hug L.A."/>
            <person name="Sharon I."/>
            <person name="Castelle C.J."/>
            <person name="Probst A.J."/>
            <person name="Thomas B.C."/>
            <person name="Singh A."/>
            <person name="Wilkins M.J."/>
            <person name="Karaoz U."/>
            <person name="Brodie E.L."/>
            <person name="Williams K.H."/>
            <person name="Hubbard S.S."/>
            <person name="Banfield J.F."/>
        </authorList>
    </citation>
    <scope>NUCLEOTIDE SEQUENCE [LARGE SCALE GENOMIC DNA]</scope>
</reference>
<evidence type="ECO:0000313" key="1">
    <source>
        <dbReference type="EMBL" id="OHA58986.1"/>
    </source>
</evidence>
<dbReference type="EMBL" id="MHTJ01000002">
    <property type="protein sequence ID" value="OHA58986.1"/>
    <property type="molecule type" value="Genomic_DNA"/>
</dbReference>
<sequence length="197" mass="23179">MEILEKLFDSKHRVKLLRLFLFNPEVVFDRVEILKRSKVPALAIRRELALLVGVGLIKQKRATVVRNGRRKTVQGWELDPSFPLSQNLRSLLNTDFLRRKTDIIKRFRNCGRVKLLVVSGVFLNEDDQRLDILLVGDHLKKVIIEKNVRSIEAEVGRELNYAMLETEDFLYRVGTSDRFVRDIFDYPHERMIDKLTF</sequence>
<evidence type="ECO:0000313" key="2">
    <source>
        <dbReference type="Proteomes" id="UP000177043"/>
    </source>
</evidence>
<dbReference type="Proteomes" id="UP000177043">
    <property type="component" value="Unassembled WGS sequence"/>
</dbReference>